<accession>A0A4Y3VEQ4</accession>
<dbReference type="Gene3D" id="1.10.10.2840">
    <property type="entry name" value="PucR C-terminal helix-turn-helix domain"/>
    <property type="match status" value="1"/>
</dbReference>
<dbReference type="Pfam" id="PF17853">
    <property type="entry name" value="GGDEF_2"/>
    <property type="match status" value="1"/>
</dbReference>
<comment type="caution">
    <text evidence="4">The sequence shown here is derived from an EMBL/GenBank/DDBJ whole genome shotgun (WGS) entry which is preliminary data.</text>
</comment>
<sequence length="374" mass="40079">MAPMAGSSGPHAGTWGAPPHEELLAQALVRTGDLDAEDRARLREAAAHAADNGTPLRELIDTYLGALCRTCSRSAPGAAQDRQASAPIPADALRPIRDVAVTLTEGYEAAHRAAIRREEEIRQAFLDELLHGAGDLGRMAEQAHRIGFRFAGPHRVAVARAEAPFGAADPATRYVEEAMASGYDAWESLVAAKDGMLICICAGSGTTAADHFAEHVQRSIARHPQVAVSRSRPGANGVVRSYREARETLDLAHRLAVSRPVIHASDLLVFQVLGRDRAAITDLVATVLGGLERARGGPGTLLHTLTTYFDSGCTNTVTARRLGLSVRTVAYRMARVRTLTGYDPTIPDQRYTLQTATLGARLLNWPALPLQPSD</sequence>
<dbReference type="InterPro" id="IPR042070">
    <property type="entry name" value="PucR_C-HTH_sf"/>
</dbReference>
<feature type="domain" description="PucR C-terminal helix-turn-helix" evidence="2">
    <location>
        <begin position="301"/>
        <end position="356"/>
    </location>
</feature>
<evidence type="ECO:0000256" key="1">
    <source>
        <dbReference type="ARBA" id="ARBA00006754"/>
    </source>
</evidence>
<gene>
    <name evidence="4" type="ORF">SSP24_30190</name>
</gene>
<evidence type="ECO:0000313" key="5">
    <source>
        <dbReference type="Proteomes" id="UP000317881"/>
    </source>
</evidence>
<dbReference type="AlphaFoldDB" id="A0A4Y3VEQ4"/>
<organism evidence="4 5">
    <name type="scientific">Streptomyces spinoverrucosus</name>
    <dbReference type="NCBI Taxonomy" id="284043"/>
    <lineage>
        <taxon>Bacteria</taxon>
        <taxon>Bacillati</taxon>
        <taxon>Actinomycetota</taxon>
        <taxon>Actinomycetes</taxon>
        <taxon>Kitasatosporales</taxon>
        <taxon>Streptomycetaceae</taxon>
        <taxon>Streptomyces</taxon>
    </lineage>
</organism>
<evidence type="ECO:0008006" key="6">
    <source>
        <dbReference type="Google" id="ProtNLM"/>
    </source>
</evidence>
<dbReference type="Proteomes" id="UP000317881">
    <property type="component" value="Unassembled WGS sequence"/>
</dbReference>
<proteinExistence type="inferred from homology"/>
<comment type="similarity">
    <text evidence="1">Belongs to the CdaR family.</text>
</comment>
<keyword evidence="5" id="KW-1185">Reference proteome</keyword>
<evidence type="ECO:0000259" key="3">
    <source>
        <dbReference type="Pfam" id="PF17853"/>
    </source>
</evidence>
<evidence type="ECO:0000313" key="4">
    <source>
        <dbReference type="EMBL" id="GEC05364.1"/>
    </source>
</evidence>
<dbReference type="EMBL" id="BJND01000020">
    <property type="protein sequence ID" value="GEC05364.1"/>
    <property type="molecule type" value="Genomic_DNA"/>
</dbReference>
<dbReference type="Pfam" id="PF13556">
    <property type="entry name" value="HTH_30"/>
    <property type="match status" value="1"/>
</dbReference>
<dbReference type="InterPro" id="IPR025736">
    <property type="entry name" value="PucR_C-HTH_dom"/>
</dbReference>
<protein>
    <recommendedName>
        <fullName evidence="6">PucR C-terminal helix-turn-helix domain-containing protein</fullName>
    </recommendedName>
</protein>
<dbReference type="InterPro" id="IPR051448">
    <property type="entry name" value="CdaR-like_regulators"/>
</dbReference>
<dbReference type="InterPro" id="IPR041522">
    <property type="entry name" value="CdaR_GGDEF"/>
</dbReference>
<dbReference type="PANTHER" id="PTHR33744:SF1">
    <property type="entry name" value="DNA-BINDING TRANSCRIPTIONAL ACTIVATOR ADER"/>
    <property type="match status" value="1"/>
</dbReference>
<reference evidence="4 5" key="1">
    <citation type="submission" date="2019-06" db="EMBL/GenBank/DDBJ databases">
        <title>Whole genome shotgun sequence of Streptomyces spinoverrucosus NBRC 14228.</title>
        <authorList>
            <person name="Hosoyama A."/>
            <person name="Uohara A."/>
            <person name="Ohji S."/>
            <person name="Ichikawa N."/>
        </authorList>
    </citation>
    <scope>NUCLEOTIDE SEQUENCE [LARGE SCALE GENOMIC DNA]</scope>
    <source>
        <strain evidence="4 5">NBRC 14228</strain>
    </source>
</reference>
<dbReference type="PANTHER" id="PTHR33744">
    <property type="entry name" value="CARBOHYDRATE DIACID REGULATOR"/>
    <property type="match status" value="1"/>
</dbReference>
<evidence type="ECO:0000259" key="2">
    <source>
        <dbReference type="Pfam" id="PF13556"/>
    </source>
</evidence>
<name>A0A4Y3VEQ4_9ACTN</name>
<feature type="domain" description="CdaR GGDEF-like" evidence="3">
    <location>
        <begin position="136"/>
        <end position="251"/>
    </location>
</feature>